<keyword evidence="3" id="KW-1185">Reference proteome</keyword>
<evidence type="ECO:0000313" key="2">
    <source>
        <dbReference type="EMBL" id="MBL0742891.1"/>
    </source>
</evidence>
<dbReference type="EMBL" id="JAERRB010000005">
    <property type="protein sequence ID" value="MBL0742891.1"/>
    <property type="molecule type" value="Genomic_DNA"/>
</dbReference>
<protein>
    <submittedName>
        <fullName evidence="2">DUF4290 domain-containing protein</fullName>
    </submittedName>
</protein>
<sequence length="244" mass="28362">MIGEYNSQRPHIILKEYGRNVQKLIEYIKSLPSIEKRTELSYTLIELIKQLTPSIKEQPDNPQRLWDDLYIIADFDLSVNNPYPVPEREILFKKPMRMEYPKNDVRFRHYGKNIENLVKEALKKDDPQEREDAIIYLGKLMKTFYGNWNKETLDDSVILRDIQAMSGGALSMTIEKVREDNLFEKLYKERKKARPQQGQGGNVTGHQQHPPRHNGGGGGGGHRPFNKNNNNKGGGGNFRRRRDQ</sequence>
<reference evidence="2 3" key="1">
    <citation type="submission" date="2021-01" db="EMBL/GenBank/DDBJ databases">
        <title>Chryseolinea sp. Jin1 Genome sequencing and assembly.</title>
        <authorList>
            <person name="Kim I."/>
        </authorList>
    </citation>
    <scope>NUCLEOTIDE SEQUENCE [LARGE SCALE GENOMIC DNA]</scope>
    <source>
        <strain evidence="2 3">Jin1</strain>
    </source>
</reference>
<feature type="region of interest" description="Disordered" evidence="1">
    <location>
        <begin position="190"/>
        <end position="244"/>
    </location>
</feature>
<evidence type="ECO:0000256" key="1">
    <source>
        <dbReference type="SAM" id="MobiDB-lite"/>
    </source>
</evidence>
<gene>
    <name evidence="2" type="ORF">JI741_16810</name>
</gene>
<dbReference type="InterPro" id="IPR025632">
    <property type="entry name" value="DUF4290"/>
</dbReference>
<evidence type="ECO:0000313" key="3">
    <source>
        <dbReference type="Proteomes" id="UP000613030"/>
    </source>
</evidence>
<dbReference type="Proteomes" id="UP000613030">
    <property type="component" value="Unassembled WGS sequence"/>
</dbReference>
<accession>A0ABS1KTV4</accession>
<proteinExistence type="predicted"/>
<dbReference type="RefSeq" id="WP_202011601.1">
    <property type="nucleotide sequence ID" value="NZ_JAERRB010000005.1"/>
</dbReference>
<name>A0ABS1KTV4_9BACT</name>
<comment type="caution">
    <text evidence="2">The sequence shown here is derived from an EMBL/GenBank/DDBJ whole genome shotgun (WGS) entry which is preliminary data.</text>
</comment>
<dbReference type="Pfam" id="PF14123">
    <property type="entry name" value="DUF4290"/>
    <property type="match status" value="1"/>
</dbReference>
<organism evidence="2 3">
    <name type="scientific">Chryseolinea lacunae</name>
    <dbReference type="NCBI Taxonomy" id="2801331"/>
    <lineage>
        <taxon>Bacteria</taxon>
        <taxon>Pseudomonadati</taxon>
        <taxon>Bacteroidota</taxon>
        <taxon>Cytophagia</taxon>
        <taxon>Cytophagales</taxon>
        <taxon>Fulvivirgaceae</taxon>
        <taxon>Chryseolinea</taxon>
    </lineage>
</organism>